<evidence type="ECO:0000313" key="2">
    <source>
        <dbReference type="EMBL" id="PWA80166.1"/>
    </source>
</evidence>
<dbReference type="InterPro" id="IPR017451">
    <property type="entry name" value="F-box-assoc_interact_dom"/>
</dbReference>
<dbReference type="Pfam" id="PF00646">
    <property type="entry name" value="F-box"/>
    <property type="match status" value="1"/>
</dbReference>
<organism evidence="2 3">
    <name type="scientific">Artemisia annua</name>
    <name type="common">Sweet wormwood</name>
    <dbReference type="NCBI Taxonomy" id="35608"/>
    <lineage>
        <taxon>Eukaryota</taxon>
        <taxon>Viridiplantae</taxon>
        <taxon>Streptophyta</taxon>
        <taxon>Embryophyta</taxon>
        <taxon>Tracheophyta</taxon>
        <taxon>Spermatophyta</taxon>
        <taxon>Magnoliopsida</taxon>
        <taxon>eudicotyledons</taxon>
        <taxon>Gunneridae</taxon>
        <taxon>Pentapetalae</taxon>
        <taxon>asterids</taxon>
        <taxon>campanulids</taxon>
        <taxon>Asterales</taxon>
        <taxon>Asteraceae</taxon>
        <taxon>Asteroideae</taxon>
        <taxon>Anthemideae</taxon>
        <taxon>Artemisiinae</taxon>
        <taxon>Artemisia</taxon>
    </lineage>
</organism>
<gene>
    <name evidence="2" type="ORF">CTI12_AA200020</name>
</gene>
<protein>
    <submittedName>
        <fullName evidence="2">F-box domain-containing protein</fullName>
    </submittedName>
</protein>
<dbReference type="STRING" id="35608.A0A2U1P331"/>
<dbReference type="PROSITE" id="PS50181">
    <property type="entry name" value="FBOX"/>
    <property type="match status" value="1"/>
</dbReference>
<dbReference type="InterPro" id="IPR006527">
    <property type="entry name" value="F-box-assoc_dom_typ1"/>
</dbReference>
<name>A0A2U1P331_ARTAN</name>
<dbReference type="NCBIfam" id="TIGR01640">
    <property type="entry name" value="F_box_assoc_1"/>
    <property type="match status" value="1"/>
</dbReference>
<dbReference type="SUPFAM" id="SSF81383">
    <property type="entry name" value="F-box domain"/>
    <property type="match status" value="1"/>
</dbReference>
<dbReference type="OrthoDB" id="591557at2759"/>
<accession>A0A2U1P331</accession>
<reference evidence="2 3" key="1">
    <citation type="journal article" date="2018" name="Mol. Plant">
        <title>The genome of Artemisia annua provides insight into the evolution of Asteraceae family and artemisinin biosynthesis.</title>
        <authorList>
            <person name="Shen Q."/>
            <person name="Zhang L."/>
            <person name="Liao Z."/>
            <person name="Wang S."/>
            <person name="Yan T."/>
            <person name="Shi P."/>
            <person name="Liu M."/>
            <person name="Fu X."/>
            <person name="Pan Q."/>
            <person name="Wang Y."/>
            <person name="Lv Z."/>
            <person name="Lu X."/>
            <person name="Zhang F."/>
            <person name="Jiang W."/>
            <person name="Ma Y."/>
            <person name="Chen M."/>
            <person name="Hao X."/>
            <person name="Li L."/>
            <person name="Tang Y."/>
            <person name="Lv G."/>
            <person name="Zhou Y."/>
            <person name="Sun X."/>
            <person name="Brodelius P.E."/>
            <person name="Rose J.K.C."/>
            <person name="Tang K."/>
        </authorList>
    </citation>
    <scope>NUCLEOTIDE SEQUENCE [LARGE SCALE GENOMIC DNA]</scope>
    <source>
        <strain evidence="3">cv. Huhao1</strain>
        <tissue evidence="2">Leaf</tissue>
    </source>
</reference>
<evidence type="ECO:0000313" key="3">
    <source>
        <dbReference type="Proteomes" id="UP000245207"/>
    </source>
</evidence>
<dbReference type="AlphaFoldDB" id="A0A2U1P331"/>
<dbReference type="PANTHER" id="PTHR31672">
    <property type="entry name" value="BNACNNG10540D PROTEIN"/>
    <property type="match status" value="1"/>
</dbReference>
<dbReference type="Proteomes" id="UP000245207">
    <property type="component" value="Unassembled WGS sequence"/>
</dbReference>
<sequence>MVDVHIPDCILHNILDRLPTKDLARFKCVSKHWSRLIIDPYFLKFGSRRMILLIAAGSPLHVVDPDDTSNLMFKLRFPFGNPKSKDVKCLGIFNGIAILVFKAYCVDNKSTYIRTILYNPFTAAYELVPDPHSECLNINHIYGFGYGATPDDLKIIRFSDRKPRRTESCRTFDVFSFKSNSWNRSTNKIRNVKYTSDVGTFLNGYLHWIVYKRSELMIMALNVDSMALSDIPLPHYNYKKGRLGTLDGCLCIADIHGTQLVVSVMKEQGVWSNRYLGASLFNKFFVVSILDGGGILMMDFSNKFIIYNTLESSNEVMKKFSGYIKCVRGLTGVEYMVSGASPSDLFAL</sequence>
<evidence type="ECO:0000259" key="1">
    <source>
        <dbReference type="PROSITE" id="PS50181"/>
    </source>
</evidence>
<feature type="domain" description="F-box" evidence="1">
    <location>
        <begin position="1"/>
        <end position="45"/>
    </location>
</feature>
<dbReference type="InterPro" id="IPR036047">
    <property type="entry name" value="F-box-like_dom_sf"/>
</dbReference>
<dbReference type="Pfam" id="PF07734">
    <property type="entry name" value="FBA_1"/>
    <property type="match status" value="1"/>
</dbReference>
<keyword evidence="3" id="KW-1185">Reference proteome</keyword>
<dbReference type="PANTHER" id="PTHR31672:SF13">
    <property type="entry name" value="F-BOX PROTEIN CPR30-LIKE"/>
    <property type="match status" value="1"/>
</dbReference>
<dbReference type="EMBL" id="PKPP01001755">
    <property type="protein sequence ID" value="PWA80166.1"/>
    <property type="molecule type" value="Genomic_DNA"/>
</dbReference>
<dbReference type="Gene3D" id="1.20.1280.50">
    <property type="match status" value="1"/>
</dbReference>
<dbReference type="InterPro" id="IPR001810">
    <property type="entry name" value="F-box_dom"/>
</dbReference>
<dbReference type="CDD" id="cd22157">
    <property type="entry name" value="F-box_AtFBW1-like"/>
    <property type="match status" value="1"/>
</dbReference>
<dbReference type="InterPro" id="IPR050796">
    <property type="entry name" value="SCF_F-box_component"/>
</dbReference>
<comment type="caution">
    <text evidence="2">The sequence shown here is derived from an EMBL/GenBank/DDBJ whole genome shotgun (WGS) entry which is preliminary data.</text>
</comment>
<dbReference type="SMART" id="SM00256">
    <property type="entry name" value="FBOX"/>
    <property type="match status" value="1"/>
</dbReference>
<proteinExistence type="predicted"/>